<evidence type="ECO:0000256" key="2">
    <source>
        <dbReference type="SAM" id="MobiDB-lite"/>
    </source>
</evidence>
<dbReference type="CDD" id="cd13969">
    <property type="entry name" value="ADCK1-like"/>
    <property type="match status" value="1"/>
</dbReference>
<evidence type="ECO:0000256" key="1">
    <source>
        <dbReference type="ARBA" id="ARBA00009670"/>
    </source>
</evidence>
<proteinExistence type="inferred from homology"/>
<evidence type="ECO:0000313" key="6">
    <source>
        <dbReference type="Proteomes" id="UP000799772"/>
    </source>
</evidence>
<dbReference type="InterPro" id="IPR011009">
    <property type="entry name" value="Kinase-like_dom_sf"/>
</dbReference>
<dbReference type="EMBL" id="ML978121">
    <property type="protein sequence ID" value="KAF2104707.1"/>
    <property type="molecule type" value="Genomic_DNA"/>
</dbReference>
<protein>
    <submittedName>
        <fullName evidence="5">ABC1-domain-containing protein</fullName>
    </submittedName>
</protein>
<reference evidence="5" key="1">
    <citation type="journal article" date="2020" name="Stud. Mycol.">
        <title>101 Dothideomycetes genomes: a test case for predicting lifestyles and emergence of pathogens.</title>
        <authorList>
            <person name="Haridas S."/>
            <person name="Albert R."/>
            <person name="Binder M."/>
            <person name="Bloem J."/>
            <person name="Labutti K."/>
            <person name="Salamov A."/>
            <person name="Andreopoulos B."/>
            <person name="Baker S."/>
            <person name="Barry K."/>
            <person name="Bills G."/>
            <person name="Bluhm B."/>
            <person name="Cannon C."/>
            <person name="Castanera R."/>
            <person name="Culley D."/>
            <person name="Daum C."/>
            <person name="Ezra D."/>
            <person name="Gonzalez J."/>
            <person name="Henrissat B."/>
            <person name="Kuo A."/>
            <person name="Liang C."/>
            <person name="Lipzen A."/>
            <person name="Lutzoni F."/>
            <person name="Magnuson J."/>
            <person name="Mondo S."/>
            <person name="Nolan M."/>
            <person name="Ohm R."/>
            <person name="Pangilinan J."/>
            <person name="Park H.-J."/>
            <person name="Ramirez L."/>
            <person name="Alfaro M."/>
            <person name="Sun H."/>
            <person name="Tritt A."/>
            <person name="Yoshinaga Y."/>
            <person name="Zwiers L.-H."/>
            <person name="Turgeon B."/>
            <person name="Goodwin S."/>
            <person name="Spatafora J."/>
            <person name="Crous P."/>
            <person name="Grigoriev I."/>
        </authorList>
    </citation>
    <scope>NUCLEOTIDE SEQUENCE</scope>
    <source>
        <strain evidence="5">CBS 133067</strain>
    </source>
</reference>
<dbReference type="Pfam" id="PF03109">
    <property type="entry name" value="ABC1"/>
    <property type="match status" value="1"/>
</dbReference>
<comment type="similarity">
    <text evidence="1">Belongs to the protein kinase superfamily. ADCK protein kinase family.</text>
</comment>
<dbReference type="InterPro" id="IPR051130">
    <property type="entry name" value="Mito_struct-func_regulator"/>
</dbReference>
<dbReference type="OrthoDB" id="427480at2759"/>
<dbReference type="SUPFAM" id="SSF56112">
    <property type="entry name" value="Protein kinase-like (PK-like)"/>
    <property type="match status" value="1"/>
</dbReference>
<keyword evidence="3" id="KW-0472">Membrane</keyword>
<organism evidence="5 6">
    <name type="scientific">Rhizodiscina lignyota</name>
    <dbReference type="NCBI Taxonomy" id="1504668"/>
    <lineage>
        <taxon>Eukaryota</taxon>
        <taxon>Fungi</taxon>
        <taxon>Dikarya</taxon>
        <taxon>Ascomycota</taxon>
        <taxon>Pezizomycotina</taxon>
        <taxon>Dothideomycetes</taxon>
        <taxon>Pleosporomycetidae</taxon>
        <taxon>Aulographales</taxon>
        <taxon>Rhizodiscinaceae</taxon>
        <taxon>Rhizodiscina</taxon>
    </lineage>
</organism>
<comment type="caution">
    <text evidence="5">The sequence shown here is derived from an EMBL/GenBank/DDBJ whole genome shotgun (WGS) entry which is preliminary data.</text>
</comment>
<keyword evidence="6" id="KW-1185">Reference proteome</keyword>
<dbReference type="AlphaFoldDB" id="A0A9P4IRC8"/>
<gene>
    <name evidence="5" type="ORF">NA57DRAFT_30536</name>
</gene>
<accession>A0A9P4IRC8</accession>
<evidence type="ECO:0000256" key="3">
    <source>
        <dbReference type="SAM" id="Phobius"/>
    </source>
</evidence>
<feature type="compositionally biased region" description="Basic and acidic residues" evidence="2">
    <location>
        <begin position="377"/>
        <end position="395"/>
    </location>
</feature>
<dbReference type="InterPro" id="IPR004147">
    <property type="entry name" value="ABC1_dom"/>
</dbReference>
<dbReference type="Proteomes" id="UP000799772">
    <property type="component" value="Unassembled WGS sequence"/>
</dbReference>
<name>A0A9P4IRC8_9PEZI</name>
<keyword evidence="3" id="KW-0812">Transmembrane</keyword>
<evidence type="ECO:0000259" key="4">
    <source>
        <dbReference type="Pfam" id="PF03109"/>
    </source>
</evidence>
<sequence>MQNGCRFCRTAPTALRSFSVASKVGPQLLTRHPIASRPSVVRSIQTQQFSPLTPPNPADLPKPRLRKRRRWPRRLVYLSLFLAAGYYADTTWNSSALTRSLRTFRTGLIIGLDYKINFRAHPPLAHSIEEVHARNATRIFNLLRENGGLYLKIGQAIAMQSAILPPQFQKMFARMFDDAPQNEWKDVEKVVREDFGMSVEEAFGVSFSGEEGKGLMERTARASASVAQVHWARLGDGREVAIKIQKKEIATQVGWDLWSFKVVAAVYSWWFDLPVKVLVPYISERLMLETDFINEANNSEEMAKFVAAEPRLRGRVYIPKVYRNLSSRRVMTAEWIEGIRLWDKEGIEKPWEGGWHNGSPGAGGAPLPEVTAKEKIDHIPSNDPNNEKLKPERTAWRGPNRTGGLGLSYKPIMTTMVDLFSAQMFLWGLVHCDPHPGNIFIRRLPSGNPELVLIDHGLYIRMSPEFKHQYSRFWKALISFDNATIKDVVNSWGVTNPDVFASATLMRPYSGGDMSTNNALRKQKQWEEEGLDEQERAYRMQQEMRKGIRQILGDENKWPRELIFIGRNLRIVQGNNQFLGSPVNRIKITGLWASRALVEDKDLSLTQRAGYFGRHLVFRLVLWASDVAWWYYRARQVLGIGGGMDQEIEENMKRMAKGMGIELNHGVFEG</sequence>
<evidence type="ECO:0000313" key="5">
    <source>
        <dbReference type="EMBL" id="KAF2104707.1"/>
    </source>
</evidence>
<dbReference type="PANTHER" id="PTHR43173">
    <property type="entry name" value="ABC1 FAMILY PROTEIN"/>
    <property type="match status" value="1"/>
</dbReference>
<dbReference type="PANTHER" id="PTHR43173:SF37">
    <property type="entry name" value="ABC1 FAMILY PROTEIN C10F6.14C"/>
    <property type="match status" value="1"/>
</dbReference>
<keyword evidence="3" id="KW-1133">Transmembrane helix</keyword>
<feature type="transmembrane region" description="Helical" evidence="3">
    <location>
        <begin position="71"/>
        <end position="88"/>
    </location>
</feature>
<dbReference type="InterPro" id="IPR045307">
    <property type="entry name" value="ADCK1_dom"/>
</dbReference>
<feature type="region of interest" description="Disordered" evidence="2">
    <location>
        <begin position="377"/>
        <end position="397"/>
    </location>
</feature>
<feature type="domain" description="ABC1 atypical kinase-like" evidence="4">
    <location>
        <begin position="175"/>
        <end position="487"/>
    </location>
</feature>